<reference evidence="3" key="1">
    <citation type="submission" date="2021-03" db="EMBL/GenBank/DDBJ databases">
        <title>novel species isolated from a fishpond in China.</title>
        <authorList>
            <person name="Lu H."/>
            <person name="Cai Z."/>
        </authorList>
    </citation>
    <scope>NUCLEOTIDE SEQUENCE</scope>
    <source>
        <strain evidence="3">JCM 30855</strain>
    </source>
</reference>
<evidence type="ECO:0000256" key="1">
    <source>
        <dbReference type="SAM" id="SignalP"/>
    </source>
</evidence>
<dbReference type="AlphaFoldDB" id="A0A939DRF2"/>
<dbReference type="Proteomes" id="UP000664654">
    <property type="component" value="Unassembled WGS sequence"/>
</dbReference>
<keyword evidence="1" id="KW-0732">Signal</keyword>
<name>A0A939DRF2_9ALTE</name>
<sequence>MAFRPILLLLLISCLTACGGNDNPSLAQQNDQAVPPTALPEGPGYEVTFSANSWIQDNPQATQQLVTDRGIRDWQDPAMQPVLYFATDRPTAVTMALKARLSVAKLTLQVFVNEQQQTVTLQEGDEGPVAIGHFELKAPGYHTVRFTAPESAGSLPELEALLLWPEQEEVILTELSANPYWGRRGPSVHFSYEPPVSADIQWFYSEVTVPQGQDVPGSYFMANGFAEGYFGIQVNSGVERRVLFSVWSPYQTDDPDQIPADQRIQLLRKGDGVYTGEFGNEGAGGQSYLKYSWQADTSYSFLLQVQPDDDNSTAYTAWFKPADSDDTEWQLIAAFRRPQTQTHATRLHSFLENFLTEYGDQHRMARYHNQWVRDTSGIWHELTRAVLTADATARAGDRFDYSGTSDERGFVLENGGFFYPPGELDQLFERQPSAQPPVIDWDVLP</sequence>
<evidence type="ECO:0000313" key="4">
    <source>
        <dbReference type="Proteomes" id="UP000664654"/>
    </source>
</evidence>
<feature type="domain" description="DUF5077" evidence="2">
    <location>
        <begin position="48"/>
        <end position="164"/>
    </location>
</feature>
<dbReference type="Pfam" id="PF11958">
    <property type="entry name" value="DUF3472"/>
    <property type="match status" value="1"/>
</dbReference>
<dbReference type="RefSeq" id="WP_206575726.1">
    <property type="nucleotide sequence ID" value="NZ_JAFKCV010000021.1"/>
</dbReference>
<dbReference type="EMBL" id="JAFKCV010000021">
    <property type="protein sequence ID" value="MBN7827614.1"/>
    <property type="molecule type" value="Genomic_DNA"/>
</dbReference>
<organism evidence="3 4">
    <name type="scientific">Bowmanella dokdonensis</name>
    <dbReference type="NCBI Taxonomy" id="751969"/>
    <lineage>
        <taxon>Bacteria</taxon>
        <taxon>Pseudomonadati</taxon>
        <taxon>Pseudomonadota</taxon>
        <taxon>Gammaproteobacteria</taxon>
        <taxon>Alteromonadales</taxon>
        <taxon>Alteromonadaceae</taxon>
        <taxon>Bowmanella</taxon>
    </lineage>
</organism>
<accession>A0A939DRF2</accession>
<dbReference type="InterPro" id="IPR031712">
    <property type="entry name" value="DUF5077"/>
</dbReference>
<feature type="chain" id="PRO_5037749967" evidence="1">
    <location>
        <begin position="20"/>
        <end position="445"/>
    </location>
</feature>
<protein>
    <submittedName>
        <fullName evidence="3">DUF3472 domain-containing protein</fullName>
    </submittedName>
</protein>
<comment type="caution">
    <text evidence="3">The sequence shown here is derived from an EMBL/GenBank/DDBJ whole genome shotgun (WGS) entry which is preliminary data.</text>
</comment>
<dbReference type="Pfam" id="PF16871">
    <property type="entry name" value="DUF5077"/>
    <property type="match status" value="1"/>
</dbReference>
<evidence type="ECO:0000313" key="3">
    <source>
        <dbReference type="EMBL" id="MBN7827614.1"/>
    </source>
</evidence>
<feature type="signal peptide" evidence="1">
    <location>
        <begin position="1"/>
        <end position="19"/>
    </location>
</feature>
<keyword evidence="4" id="KW-1185">Reference proteome</keyword>
<proteinExistence type="predicted"/>
<dbReference type="InterPro" id="IPR021862">
    <property type="entry name" value="DUF3472"/>
</dbReference>
<gene>
    <name evidence="3" type="ORF">J0A66_20455</name>
</gene>
<evidence type="ECO:0000259" key="2">
    <source>
        <dbReference type="Pfam" id="PF16871"/>
    </source>
</evidence>